<dbReference type="Proteomes" id="UP000738359">
    <property type="component" value="Unassembled WGS sequence"/>
</dbReference>
<dbReference type="EMBL" id="JAAAHY010000071">
    <property type="protein sequence ID" value="KAF9967559.1"/>
    <property type="molecule type" value="Genomic_DNA"/>
</dbReference>
<name>A0A9P6M6I4_MORAP</name>
<feature type="signal peptide" evidence="1">
    <location>
        <begin position="1"/>
        <end position="31"/>
    </location>
</feature>
<keyword evidence="1" id="KW-0732">Signal</keyword>
<protein>
    <submittedName>
        <fullName evidence="2">Uncharacterized protein</fullName>
    </submittedName>
</protein>
<dbReference type="AlphaFoldDB" id="A0A9P6M6I4"/>
<evidence type="ECO:0000256" key="1">
    <source>
        <dbReference type="SAM" id="SignalP"/>
    </source>
</evidence>
<evidence type="ECO:0000313" key="2">
    <source>
        <dbReference type="EMBL" id="KAF9967559.1"/>
    </source>
</evidence>
<proteinExistence type="predicted"/>
<gene>
    <name evidence="2" type="ORF">BGZ70_009100</name>
</gene>
<accession>A0A9P6M6I4</accession>
<comment type="caution">
    <text evidence="2">The sequence shown here is derived from an EMBL/GenBank/DDBJ whole genome shotgun (WGS) entry which is preliminary data.</text>
</comment>
<feature type="chain" id="PRO_5040310499" evidence="1">
    <location>
        <begin position="32"/>
        <end position="186"/>
    </location>
</feature>
<dbReference type="OrthoDB" id="3361196at2759"/>
<organism evidence="2 3">
    <name type="scientific">Mortierella alpina</name>
    <name type="common">Oleaginous fungus</name>
    <name type="synonym">Mortierella renispora</name>
    <dbReference type="NCBI Taxonomy" id="64518"/>
    <lineage>
        <taxon>Eukaryota</taxon>
        <taxon>Fungi</taxon>
        <taxon>Fungi incertae sedis</taxon>
        <taxon>Mucoromycota</taxon>
        <taxon>Mortierellomycotina</taxon>
        <taxon>Mortierellomycetes</taxon>
        <taxon>Mortierellales</taxon>
        <taxon>Mortierellaceae</taxon>
        <taxon>Mortierella</taxon>
    </lineage>
</organism>
<sequence>MLLSVPSLRFVVAATVTLLLLGCGLPIPVRAQSSTSSNTTTTASSGRQVQFPSNVSACVACKPAFASAACQTILDSIAKSSSTPISNNTLASCQCTGPFLSLYPDCLQCFKETNQLSMVFGGNKAPALVNLEAYCKALPSDHDEPGTTSSANPSLAMSLQRGLNEGQRVVMTVAVAAACVFMCTVP</sequence>
<keyword evidence="3" id="KW-1185">Reference proteome</keyword>
<evidence type="ECO:0000313" key="3">
    <source>
        <dbReference type="Proteomes" id="UP000738359"/>
    </source>
</evidence>
<reference evidence="2" key="1">
    <citation type="journal article" date="2020" name="Fungal Divers.">
        <title>Resolving the Mortierellaceae phylogeny through synthesis of multi-gene phylogenetics and phylogenomics.</title>
        <authorList>
            <person name="Vandepol N."/>
            <person name="Liber J."/>
            <person name="Desiro A."/>
            <person name="Na H."/>
            <person name="Kennedy M."/>
            <person name="Barry K."/>
            <person name="Grigoriev I.V."/>
            <person name="Miller A.N."/>
            <person name="O'Donnell K."/>
            <person name="Stajich J.E."/>
            <person name="Bonito G."/>
        </authorList>
    </citation>
    <scope>NUCLEOTIDE SEQUENCE</scope>
    <source>
        <strain evidence="2">CK1249</strain>
    </source>
</reference>